<keyword evidence="2" id="KW-1185">Reference proteome</keyword>
<comment type="caution">
    <text evidence="1">The sequence shown here is derived from an EMBL/GenBank/DDBJ whole genome shotgun (WGS) entry which is preliminary data.</text>
</comment>
<sequence length="121" mass="14181">MVVTRDMVYYNGFYRELGRGANKLVINKSKGNKIIEILSVLSNDVISDLILVVQPQYPFYRGDKTFNTYLFDNPTKRKNFAIDEIFFLHKLNKFYVSVEKKHSVWNRLNNEITIINLGINS</sequence>
<gene>
    <name evidence="1" type="ORF">BpHYR1_027538</name>
</gene>
<reference evidence="1 2" key="1">
    <citation type="journal article" date="2018" name="Sci. Rep.">
        <title>Genomic signatures of local adaptation to the degree of environmental predictability in rotifers.</title>
        <authorList>
            <person name="Franch-Gras L."/>
            <person name="Hahn C."/>
            <person name="Garcia-Roger E.M."/>
            <person name="Carmona M.J."/>
            <person name="Serra M."/>
            <person name="Gomez A."/>
        </authorList>
    </citation>
    <scope>NUCLEOTIDE SEQUENCE [LARGE SCALE GENOMIC DNA]</scope>
    <source>
        <strain evidence="1">HYR1</strain>
    </source>
</reference>
<organism evidence="1 2">
    <name type="scientific">Brachionus plicatilis</name>
    <name type="common">Marine rotifer</name>
    <name type="synonym">Brachionus muelleri</name>
    <dbReference type="NCBI Taxonomy" id="10195"/>
    <lineage>
        <taxon>Eukaryota</taxon>
        <taxon>Metazoa</taxon>
        <taxon>Spiralia</taxon>
        <taxon>Gnathifera</taxon>
        <taxon>Rotifera</taxon>
        <taxon>Eurotatoria</taxon>
        <taxon>Monogononta</taxon>
        <taxon>Pseudotrocha</taxon>
        <taxon>Ploima</taxon>
        <taxon>Brachionidae</taxon>
        <taxon>Brachionus</taxon>
    </lineage>
</organism>
<name>A0A3M7SNR9_BRAPC</name>
<dbReference type="AlphaFoldDB" id="A0A3M7SNR9"/>
<accession>A0A3M7SNR9</accession>
<protein>
    <submittedName>
        <fullName evidence="1">Uncharacterized protein</fullName>
    </submittedName>
</protein>
<dbReference type="Proteomes" id="UP000276133">
    <property type="component" value="Unassembled WGS sequence"/>
</dbReference>
<proteinExistence type="predicted"/>
<evidence type="ECO:0000313" key="2">
    <source>
        <dbReference type="Proteomes" id="UP000276133"/>
    </source>
</evidence>
<evidence type="ECO:0000313" key="1">
    <source>
        <dbReference type="EMBL" id="RNA37386.1"/>
    </source>
</evidence>
<dbReference type="EMBL" id="REGN01001051">
    <property type="protein sequence ID" value="RNA37386.1"/>
    <property type="molecule type" value="Genomic_DNA"/>
</dbReference>